<gene>
    <name evidence="5" type="ORF">FGO68_gene6701</name>
</gene>
<evidence type="ECO:0000256" key="1">
    <source>
        <dbReference type="ARBA" id="ARBA00022574"/>
    </source>
</evidence>
<keyword evidence="6" id="KW-1185">Reference proteome</keyword>
<dbReference type="PROSITE" id="PS50082">
    <property type="entry name" value="WD_REPEATS_2"/>
    <property type="match status" value="2"/>
</dbReference>
<dbReference type="InterPro" id="IPR001680">
    <property type="entry name" value="WD40_rpt"/>
</dbReference>
<sequence length="546" mass="60694">MNSLKAKLRFQDADRSALELQIESFDEQDFTLQRNRISYKSSERKDSSKERASSQDKFTLRKFNTAGAGTSQPFALVEPKKFKVPESLKQQQDSSSNFDESFMNFDAIAAVSQQERIDRRHTSMQIVKRSNTSHNLKSEIENMTLENTQTEIITDYLLGGDHHEGQYQKRQTTREKSSQLIMPKGGQSAPKGRFMSKIIEEEEAIEEANVNPYFYVKNEGLPSHITKTFSAHSEGSCISFSPCGSILVTAGGNEVKSWREEFYGSEFKLSQSISNFPKPVNLVEFSPNIKLLAVSTLDSQIRVLNTQNFKLSNILTGHKDVINGLSFLSQSQLVSGSADRMIRIWDLTTGKALDSIFSRSIVKCVDVSQQSKIIASGHQDGKLRLWSYLGTSPTSASGQSGKSLNMCKEIADFHDDTILSIFFSKTDAHKLLSLSSDGTLKLVDIRMEKVLKNFSDSGYLSFSSYGSAKVLISAGEQLAVAMTSNGAVVAYSVEKEEAVGVLGKESMGRRSVVNEKMGSNLKDFSWQPRGHKVATIDNKGMVSIWD</sequence>
<name>A0A8J8NV52_HALGN</name>
<dbReference type="Pfam" id="PF00400">
    <property type="entry name" value="WD40"/>
    <property type="match status" value="3"/>
</dbReference>
<dbReference type="InterPro" id="IPR015943">
    <property type="entry name" value="WD40/YVTN_repeat-like_dom_sf"/>
</dbReference>
<proteinExistence type="predicted"/>
<feature type="compositionally biased region" description="Basic and acidic residues" evidence="4">
    <location>
        <begin position="41"/>
        <end position="54"/>
    </location>
</feature>
<feature type="repeat" description="WD" evidence="3">
    <location>
        <begin position="362"/>
        <end position="387"/>
    </location>
</feature>
<dbReference type="Proteomes" id="UP000785679">
    <property type="component" value="Unassembled WGS sequence"/>
</dbReference>
<dbReference type="Gene3D" id="2.130.10.10">
    <property type="entry name" value="YVTN repeat-like/Quinoprotein amine dehydrogenase"/>
    <property type="match status" value="2"/>
</dbReference>
<accession>A0A8J8NV52</accession>
<evidence type="ECO:0000313" key="5">
    <source>
        <dbReference type="EMBL" id="TNV82597.1"/>
    </source>
</evidence>
<feature type="region of interest" description="Disordered" evidence="4">
    <location>
        <begin position="36"/>
        <end position="58"/>
    </location>
</feature>
<evidence type="ECO:0000256" key="2">
    <source>
        <dbReference type="ARBA" id="ARBA00022737"/>
    </source>
</evidence>
<dbReference type="InterPro" id="IPR019775">
    <property type="entry name" value="WD40_repeat_CS"/>
</dbReference>
<feature type="repeat" description="WD" evidence="3">
    <location>
        <begin position="315"/>
        <end position="355"/>
    </location>
</feature>
<keyword evidence="2" id="KW-0677">Repeat</keyword>
<dbReference type="SUPFAM" id="SSF50978">
    <property type="entry name" value="WD40 repeat-like"/>
    <property type="match status" value="1"/>
</dbReference>
<evidence type="ECO:0000313" key="6">
    <source>
        <dbReference type="Proteomes" id="UP000785679"/>
    </source>
</evidence>
<dbReference type="OrthoDB" id="287237at2759"/>
<dbReference type="PROSITE" id="PS50294">
    <property type="entry name" value="WD_REPEATS_REGION"/>
    <property type="match status" value="1"/>
</dbReference>
<dbReference type="SMART" id="SM00320">
    <property type="entry name" value="WD40"/>
    <property type="match status" value="6"/>
</dbReference>
<protein>
    <submittedName>
        <fullName evidence="5">Uncharacterized protein</fullName>
    </submittedName>
</protein>
<dbReference type="PANTHER" id="PTHR19848">
    <property type="entry name" value="WD40 REPEAT PROTEIN"/>
    <property type="match status" value="1"/>
</dbReference>
<comment type="caution">
    <text evidence="5">The sequence shown here is derived from an EMBL/GenBank/DDBJ whole genome shotgun (WGS) entry which is preliminary data.</text>
</comment>
<dbReference type="AlphaFoldDB" id="A0A8J8NV52"/>
<dbReference type="EMBL" id="RRYP01004766">
    <property type="protein sequence ID" value="TNV82597.1"/>
    <property type="molecule type" value="Genomic_DNA"/>
</dbReference>
<dbReference type="PANTHER" id="PTHR19848:SF8">
    <property type="entry name" value="F-BOX AND WD REPEAT DOMAIN CONTAINING 7"/>
    <property type="match status" value="1"/>
</dbReference>
<feature type="region of interest" description="Disordered" evidence="4">
    <location>
        <begin position="171"/>
        <end position="191"/>
    </location>
</feature>
<reference evidence="5" key="1">
    <citation type="submission" date="2019-06" db="EMBL/GenBank/DDBJ databases">
        <authorList>
            <person name="Zheng W."/>
        </authorList>
    </citation>
    <scope>NUCLEOTIDE SEQUENCE</scope>
    <source>
        <strain evidence="5">QDHG01</strain>
    </source>
</reference>
<dbReference type="InterPro" id="IPR036322">
    <property type="entry name" value="WD40_repeat_dom_sf"/>
</dbReference>
<evidence type="ECO:0000256" key="4">
    <source>
        <dbReference type="SAM" id="MobiDB-lite"/>
    </source>
</evidence>
<organism evidence="5 6">
    <name type="scientific">Halteria grandinella</name>
    <dbReference type="NCBI Taxonomy" id="5974"/>
    <lineage>
        <taxon>Eukaryota</taxon>
        <taxon>Sar</taxon>
        <taxon>Alveolata</taxon>
        <taxon>Ciliophora</taxon>
        <taxon>Intramacronucleata</taxon>
        <taxon>Spirotrichea</taxon>
        <taxon>Stichotrichia</taxon>
        <taxon>Sporadotrichida</taxon>
        <taxon>Halteriidae</taxon>
        <taxon>Halteria</taxon>
    </lineage>
</organism>
<dbReference type="PROSITE" id="PS00678">
    <property type="entry name" value="WD_REPEATS_1"/>
    <property type="match status" value="1"/>
</dbReference>
<evidence type="ECO:0000256" key="3">
    <source>
        <dbReference type="PROSITE-ProRule" id="PRU00221"/>
    </source>
</evidence>
<keyword evidence="1 3" id="KW-0853">WD repeat</keyword>